<keyword evidence="2" id="KW-1185">Reference proteome</keyword>
<gene>
    <name evidence="1" type="ORF">LOC68_20035</name>
</gene>
<sequence>MSLTQTQKQLLEGIQNAVALDRTKTFDYSTEYLGYLPFGMYHWISVNGKDIGTPNVPFEFSSDDLDKLEVEGHIRKTDHWVDPKDGSRTKTTYVIE</sequence>
<evidence type="ECO:0000313" key="1">
    <source>
        <dbReference type="EMBL" id="MCC9630691.1"/>
    </source>
</evidence>
<protein>
    <submittedName>
        <fullName evidence="1">Uncharacterized protein</fullName>
    </submittedName>
</protein>
<dbReference type="EMBL" id="JAJKFT010000010">
    <property type="protein sequence ID" value="MCC9630691.1"/>
    <property type="molecule type" value="Genomic_DNA"/>
</dbReference>
<dbReference type="RefSeq" id="WP_230222035.1">
    <property type="nucleotide sequence ID" value="NZ_JAJKFT010000010.1"/>
</dbReference>
<evidence type="ECO:0000313" key="2">
    <source>
        <dbReference type="Proteomes" id="UP001139103"/>
    </source>
</evidence>
<organism evidence="1 2">
    <name type="scientific">Blastopirellula sediminis</name>
    <dbReference type="NCBI Taxonomy" id="2894196"/>
    <lineage>
        <taxon>Bacteria</taxon>
        <taxon>Pseudomonadati</taxon>
        <taxon>Planctomycetota</taxon>
        <taxon>Planctomycetia</taxon>
        <taxon>Pirellulales</taxon>
        <taxon>Pirellulaceae</taxon>
        <taxon>Blastopirellula</taxon>
    </lineage>
</organism>
<reference evidence="1" key="1">
    <citation type="submission" date="2021-11" db="EMBL/GenBank/DDBJ databases">
        <title>Genome sequence.</title>
        <authorList>
            <person name="Sun Q."/>
        </authorList>
    </citation>
    <scope>NUCLEOTIDE SEQUENCE</scope>
    <source>
        <strain evidence="1">JC732</strain>
    </source>
</reference>
<proteinExistence type="predicted"/>
<accession>A0A9X1MQ48</accession>
<dbReference type="AlphaFoldDB" id="A0A9X1MQ48"/>
<comment type="caution">
    <text evidence="1">The sequence shown here is derived from an EMBL/GenBank/DDBJ whole genome shotgun (WGS) entry which is preliminary data.</text>
</comment>
<name>A0A9X1MQ48_9BACT</name>
<dbReference type="Proteomes" id="UP001139103">
    <property type="component" value="Unassembled WGS sequence"/>
</dbReference>